<keyword evidence="3" id="KW-0813">Transport</keyword>
<evidence type="ECO:0000256" key="1">
    <source>
        <dbReference type="ARBA" id="ARBA00001970"/>
    </source>
</evidence>
<accession>A0AA90NMM5</accession>
<dbReference type="GO" id="GO:0046872">
    <property type="term" value="F:metal ion binding"/>
    <property type="evidence" value="ECO:0007669"/>
    <property type="project" value="UniProtKB-KW"/>
</dbReference>
<evidence type="ECO:0000256" key="5">
    <source>
        <dbReference type="ARBA" id="ARBA00022617"/>
    </source>
</evidence>
<dbReference type="GO" id="GO:0022904">
    <property type="term" value="P:respiratory electron transport chain"/>
    <property type="evidence" value="ECO:0007669"/>
    <property type="project" value="InterPro"/>
</dbReference>
<proteinExistence type="inferred from homology"/>
<feature type="domain" description="Cytochrome b561 bacterial/Ni-hydrogenase" evidence="14">
    <location>
        <begin position="6"/>
        <end position="176"/>
    </location>
</feature>
<dbReference type="GO" id="GO:0005886">
    <property type="term" value="C:plasma membrane"/>
    <property type="evidence" value="ECO:0007669"/>
    <property type="project" value="UniProtKB-SubCell"/>
</dbReference>
<keyword evidence="5" id="KW-0349">Heme</keyword>
<keyword evidence="7" id="KW-0479">Metal-binding</keyword>
<dbReference type="PANTHER" id="PTHR30529:SF1">
    <property type="entry name" value="CYTOCHROME B561 HOMOLOG 2"/>
    <property type="match status" value="1"/>
</dbReference>
<feature type="transmembrane region" description="Helical" evidence="13">
    <location>
        <begin position="12"/>
        <end position="31"/>
    </location>
</feature>
<keyword evidence="16" id="KW-1185">Reference proteome</keyword>
<dbReference type="InterPro" id="IPR052168">
    <property type="entry name" value="Cytochrome_b561_oxidase"/>
</dbReference>
<name>A0AA90NMM5_9GAMM</name>
<organism evidence="15 16">
    <name type="scientific">Candidatus Endonucleibacter bathymodioli</name>
    <dbReference type="NCBI Taxonomy" id="539814"/>
    <lineage>
        <taxon>Bacteria</taxon>
        <taxon>Pseudomonadati</taxon>
        <taxon>Pseudomonadota</taxon>
        <taxon>Gammaproteobacteria</taxon>
        <taxon>Oceanospirillales</taxon>
        <taxon>Endozoicomonadaceae</taxon>
        <taxon>Candidatus Endonucleibacter</taxon>
    </lineage>
</organism>
<feature type="transmembrane region" description="Helical" evidence="13">
    <location>
        <begin position="91"/>
        <end position="111"/>
    </location>
</feature>
<evidence type="ECO:0000256" key="8">
    <source>
        <dbReference type="ARBA" id="ARBA00022982"/>
    </source>
</evidence>
<evidence type="ECO:0000313" key="16">
    <source>
        <dbReference type="Proteomes" id="UP001178148"/>
    </source>
</evidence>
<gene>
    <name evidence="15" type="ORF">QS748_10575</name>
</gene>
<sequence length="177" mass="20311">MTTQKYSFIMRFQHWIMALVILSLIASGWYMTHLEDSVSFKYDIYGWHKPFGVLVLFLVVARIITRLFSTVPPLPDGMAWHEKAFSHLTHWSLYLLMFLVPASGYLMSGAAPNKTVPFFGLTMPDIVSKSAELAKFFHSIHVVIPYVLLGVIVLHLLGVIKHRFFDTPENNVLNRML</sequence>
<comment type="caution">
    <text evidence="15">The sequence shown here is derived from an EMBL/GenBank/DDBJ whole genome shotgun (WGS) entry which is preliminary data.</text>
</comment>
<keyword evidence="4" id="KW-1003">Cell membrane</keyword>
<dbReference type="PANTHER" id="PTHR30529">
    <property type="entry name" value="CYTOCHROME B561"/>
    <property type="match status" value="1"/>
</dbReference>
<keyword evidence="6 13" id="KW-0812">Transmembrane</keyword>
<evidence type="ECO:0000256" key="2">
    <source>
        <dbReference type="ARBA" id="ARBA00004651"/>
    </source>
</evidence>
<dbReference type="Proteomes" id="UP001178148">
    <property type="component" value="Unassembled WGS sequence"/>
</dbReference>
<keyword evidence="8" id="KW-0249">Electron transport</keyword>
<reference evidence="15 16" key="1">
    <citation type="journal article" date="2023" name="bioRxiv">
        <title>An intranuclear bacterial parasite of deep-sea mussels expresses apoptosis inhibitors acquired from its host.</title>
        <authorList>
            <person name="Gonzalez Porras M.A."/>
            <person name="Assie A."/>
            <person name="Tietjen M."/>
            <person name="Violette M."/>
            <person name="Kleiner M."/>
            <person name="Gruber-Vodicka H."/>
            <person name="Dubilier N."/>
            <person name="Leisch N."/>
        </authorList>
    </citation>
    <scope>NUCLEOTIDE SEQUENCE [LARGE SCALE GENOMIC DNA]</scope>
    <source>
        <strain evidence="15">IAP13</strain>
    </source>
</reference>
<evidence type="ECO:0000256" key="4">
    <source>
        <dbReference type="ARBA" id="ARBA00022475"/>
    </source>
</evidence>
<evidence type="ECO:0000256" key="10">
    <source>
        <dbReference type="ARBA" id="ARBA00023004"/>
    </source>
</evidence>
<comment type="cofactor">
    <cofactor evidence="1">
        <name>heme b</name>
        <dbReference type="ChEBI" id="CHEBI:60344"/>
    </cofactor>
</comment>
<dbReference type="InterPro" id="IPR016174">
    <property type="entry name" value="Di-haem_cyt_TM"/>
</dbReference>
<dbReference type="GO" id="GO:0020037">
    <property type="term" value="F:heme binding"/>
    <property type="evidence" value="ECO:0007669"/>
    <property type="project" value="TreeGrafter"/>
</dbReference>
<evidence type="ECO:0000313" key="15">
    <source>
        <dbReference type="EMBL" id="MDP0589598.1"/>
    </source>
</evidence>
<comment type="similarity">
    <text evidence="12">Belongs to the cytochrome b561 family.</text>
</comment>
<dbReference type="Pfam" id="PF01292">
    <property type="entry name" value="Ni_hydr_CYTB"/>
    <property type="match status" value="1"/>
</dbReference>
<evidence type="ECO:0000256" key="3">
    <source>
        <dbReference type="ARBA" id="ARBA00022448"/>
    </source>
</evidence>
<comment type="subcellular location">
    <subcellularLocation>
        <location evidence="2">Cell membrane</location>
        <topology evidence="2">Multi-pass membrane protein</topology>
    </subcellularLocation>
</comment>
<evidence type="ECO:0000256" key="11">
    <source>
        <dbReference type="ARBA" id="ARBA00023136"/>
    </source>
</evidence>
<evidence type="ECO:0000259" key="14">
    <source>
        <dbReference type="Pfam" id="PF01292"/>
    </source>
</evidence>
<evidence type="ECO:0000256" key="9">
    <source>
        <dbReference type="ARBA" id="ARBA00022989"/>
    </source>
</evidence>
<evidence type="ECO:0000256" key="13">
    <source>
        <dbReference type="SAM" id="Phobius"/>
    </source>
</evidence>
<dbReference type="AlphaFoldDB" id="A0AA90NMM5"/>
<evidence type="ECO:0000256" key="12">
    <source>
        <dbReference type="ARBA" id="ARBA00037975"/>
    </source>
</evidence>
<protein>
    <submittedName>
        <fullName evidence="15">Cytochrome b</fullName>
    </submittedName>
</protein>
<evidence type="ECO:0000256" key="7">
    <source>
        <dbReference type="ARBA" id="ARBA00022723"/>
    </source>
</evidence>
<feature type="transmembrane region" description="Helical" evidence="13">
    <location>
        <begin position="136"/>
        <end position="157"/>
    </location>
</feature>
<keyword evidence="9 13" id="KW-1133">Transmembrane helix</keyword>
<dbReference type="InterPro" id="IPR011577">
    <property type="entry name" value="Cyt_b561_bac/Ni-Hgenase"/>
</dbReference>
<dbReference type="SUPFAM" id="SSF81342">
    <property type="entry name" value="Transmembrane di-heme cytochromes"/>
    <property type="match status" value="1"/>
</dbReference>
<evidence type="ECO:0000256" key="6">
    <source>
        <dbReference type="ARBA" id="ARBA00022692"/>
    </source>
</evidence>
<keyword evidence="10" id="KW-0408">Iron</keyword>
<dbReference type="EMBL" id="JASXSV010000017">
    <property type="protein sequence ID" value="MDP0589598.1"/>
    <property type="molecule type" value="Genomic_DNA"/>
</dbReference>
<keyword evidence="11 13" id="KW-0472">Membrane</keyword>
<dbReference type="GO" id="GO:0009055">
    <property type="term" value="F:electron transfer activity"/>
    <property type="evidence" value="ECO:0007669"/>
    <property type="project" value="InterPro"/>
</dbReference>
<dbReference type="Gene3D" id="1.20.950.20">
    <property type="entry name" value="Transmembrane di-heme cytochromes, Chain C"/>
    <property type="match status" value="1"/>
</dbReference>